<dbReference type="eggNOG" id="COG0551">
    <property type="taxonomic scope" value="Bacteria"/>
</dbReference>
<accession>G5SS06</accession>
<organism evidence="2 3">
    <name type="scientific">Paraprevotella clara YIT 11840</name>
    <dbReference type="NCBI Taxonomy" id="762968"/>
    <lineage>
        <taxon>Bacteria</taxon>
        <taxon>Pseudomonadati</taxon>
        <taxon>Bacteroidota</taxon>
        <taxon>Bacteroidia</taxon>
        <taxon>Bacteroidales</taxon>
        <taxon>Prevotellaceae</taxon>
        <taxon>Paraprevotella</taxon>
    </lineage>
</organism>
<evidence type="ECO:0000259" key="1">
    <source>
        <dbReference type="Pfam" id="PF18551"/>
    </source>
</evidence>
<gene>
    <name evidence="2" type="ORF">HMPREF9441_02155</name>
</gene>
<evidence type="ECO:0000313" key="2">
    <source>
        <dbReference type="EMBL" id="EHG99972.1"/>
    </source>
</evidence>
<dbReference type="Pfam" id="PF18551">
    <property type="entry name" value="TackOD1"/>
    <property type="match status" value="1"/>
</dbReference>
<dbReference type="GeneID" id="93557601"/>
<name>G5SS06_9BACT</name>
<dbReference type="InterPro" id="IPR040572">
    <property type="entry name" value="TackOD1"/>
</dbReference>
<reference evidence="2 3" key="1">
    <citation type="submission" date="2011-03" db="EMBL/GenBank/DDBJ databases">
        <authorList>
            <person name="Weinstock G."/>
            <person name="Sodergren E."/>
            <person name="Clifton S."/>
            <person name="Fulton L."/>
            <person name="Fulton B."/>
            <person name="Courtney L."/>
            <person name="Fronick C."/>
            <person name="Harrison M."/>
            <person name="Strong C."/>
            <person name="Farmer C."/>
            <person name="Delahaunty K."/>
            <person name="Markovic C."/>
            <person name="Hall O."/>
            <person name="Minx P."/>
            <person name="Tomlinson C."/>
            <person name="Mitreva M."/>
            <person name="Hou S."/>
            <person name="Chen J."/>
            <person name="Wollam A."/>
            <person name="Pepin K.H."/>
            <person name="Johnson M."/>
            <person name="Bhonagiri V."/>
            <person name="Zhang X."/>
            <person name="Suruliraj S."/>
            <person name="Warren W."/>
            <person name="Chinwalla A."/>
            <person name="Mardis E.R."/>
            <person name="Wilson R.K."/>
        </authorList>
    </citation>
    <scope>NUCLEOTIDE SEQUENCE [LARGE SCALE GENOMIC DNA]</scope>
    <source>
        <strain evidence="2 3">YIT 11840</strain>
    </source>
</reference>
<dbReference type="STRING" id="762968.HMPREF9441_02155"/>
<dbReference type="OrthoDB" id="8432393at2"/>
<sequence>MDKKNYEIVTNERGHRILVVNGLLFIEKEKELVYDSFDSIFVNFSDASSPMNMAVIRKVWPVFFPKCWLKPIFLSGKLKNRVAHYGEIVDGFAHGPLSENMAQKIADILEGIRQSGISTKMREANTTEDFFITLCQFYLSRGKHFFTSSTVRLYASGYTLQLSLLFGETFFGDRHVRFQKKLLNMGHIRQTRFIDRLHYCPGCYGSHLLFAEACPKCRSSNIHEEDVLHHFRCANVSPESTYLYDGQLRCPKCSHFLRHIGVDYDRPASVYTCQDCNETFLTPKMKVVCGDCGKTWNTEELFPYDVVEYEFTPEGVQAFITGNVKVERDYDHYVGYTEYDNFLQNLIAFAISGMPGGEDAFYLLRLRVVDAMQSPLGKEACIPFLRVFFLRLGNCKISSDGNYLYIQQITKSDELEEVQKKVSRIVKEEMELFLEDYNGAGNYSITEYAYRRGADIHAFIRKLNDAGQ</sequence>
<dbReference type="Proteomes" id="UP000003598">
    <property type="component" value="Unassembled WGS sequence"/>
</dbReference>
<dbReference type="AlphaFoldDB" id="G5SS06"/>
<feature type="domain" description="Thaumarchaeal output" evidence="1">
    <location>
        <begin position="173"/>
        <end position="310"/>
    </location>
</feature>
<dbReference type="HOGENOM" id="CLU_578302_0_0_10"/>
<keyword evidence="3" id="KW-1185">Reference proteome</keyword>
<comment type="caution">
    <text evidence="2">The sequence shown here is derived from an EMBL/GenBank/DDBJ whole genome shotgun (WGS) entry which is preliminary data.</text>
</comment>
<dbReference type="EMBL" id="AFFY01000026">
    <property type="protein sequence ID" value="EHG99972.1"/>
    <property type="molecule type" value="Genomic_DNA"/>
</dbReference>
<dbReference type="PATRIC" id="fig|762968.3.peg.1914"/>
<protein>
    <recommendedName>
        <fullName evidence="1">Thaumarchaeal output domain-containing protein</fullName>
    </recommendedName>
</protein>
<dbReference type="RefSeq" id="WP_008620465.1">
    <property type="nucleotide sequence ID" value="NZ_JH376599.1"/>
</dbReference>
<evidence type="ECO:0000313" key="3">
    <source>
        <dbReference type="Proteomes" id="UP000003598"/>
    </source>
</evidence>
<proteinExistence type="predicted"/>